<dbReference type="EMBL" id="FNAN01000017">
    <property type="protein sequence ID" value="SDG27640.1"/>
    <property type="molecule type" value="Genomic_DNA"/>
</dbReference>
<proteinExistence type="predicted"/>
<keyword evidence="1" id="KW-0472">Membrane</keyword>
<gene>
    <name evidence="3" type="ORF">SAMN04487996_11716</name>
</gene>
<dbReference type="PROSITE" id="PS51257">
    <property type="entry name" value="PROKAR_LIPOPROTEIN"/>
    <property type="match status" value="1"/>
</dbReference>
<dbReference type="InterPro" id="IPR025235">
    <property type="entry name" value="DUF4178"/>
</dbReference>
<evidence type="ECO:0000313" key="4">
    <source>
        <dbReference type="Proteomes" id="UP000198748"/>
    </source>
</evidence>
<dbReference type="Pfam" id="PF13785">
    <property type="entry name" value="DUF4178"/>
    <property type="match status" value="1"/>
</dbReference>
<evidence type="ECO:0000256" key="1">
    <source>
        <dbReference type="SAM" id="Phobius"/>
    </source>
</evidence>
<feature type="domain" description="DUF4178" evidence="2">
    <location>
        <begin position="266"/>
        <end position="403"/>
    </location>
</feature>
<dbReference type="OrthoDB" id="713199at2"/>
<organism evidence="3 4">
    <name type="scientific">Dyadobacter soli</name>
    <dbReference type="NCBI Taxonomy" id="659014"/>
    <lineage>
        <taxon>Bacteria</taxon>
        <taxon>Pseudomonadati</taxon>
        <taxon>Bacteroidota</taxon>
        <taxon>Cytophagia</taxon>
        <taxon>Cytophagales</taxon>
        <taxon>Spirosomataceae</taxon>
        <taxon>Dyadobacter</taxon>
    </lineage>
</organism>
<keyword evidence="1" id="KW-0812">Transmembrane</keyword>
<dbReference type="Proteomes" id="UP000198748">
    <property type="component" value="Unassembled WGS sequence"/>
</dbReference>
<keyword evidence="1" id="KW-1133">Transmembrane helix</keyword>
<dbReference type="AlphaFoldDB" id="A0A1G7SZ92"/>
<name>A0A1G7SZ92_9BACT</name>
<keyword evidence="4" id="KW-1185">Reference proteome</keyword>
<evidence type="ECO:0000313" key="3">
    <source>
        <dbReference type="EMBL" id="SDG27640.1"/>
    </source>
</evidence>
<evidence type="ECO:0000259" key="2">
    <source>
        <dbReference type="Pfam" id="PF13785"/>
    </source>
</evidence>
<accession>A0A1G7SZ92</accession>
<feature type="transmembrane region" description="Helical" evidence="1">
    <location>
        <begin position="591"/>
        <end position="611"/>
    </location>
</feature>
<sequence length="625" mass="70735">MEMSKLAICPSCGKPVYFQGANNVAGCGCGKAWYRSGEELTEVKMQPIHSASEVIQPGTTGSWQGIAFTVTGRLRVRFEDQAYNYWTLDCNDGFTRHLAEGYGLHTILEALAFKEETVARKFRSDAQGLQLPDDRDFSVTARNESRLIEVEGNVLVQGKPDRFNSIEAMSETERVELVAYGETVAVAFDCHDVEPELLFLSNTREAEPEPTIFNCRNCNDQNYVLTFPYAQSWVCTQCGTRHSYLGGQYATRGGQQTYDQEFCFSIGEHLTLEGGDYRVVGLAHKYDTDSRADYWHEYTLYSKLHGFMFLTESAGHWTYLKETRHTPRPGDARLHRIEFDHVQFRRYSKYHYRILYALGEFPGDMFSKHEETECMDYIAPPQILSVEKDHQKRVTWFRGNYVPRAVIAEQAINPLPRAVGVAPTQPARISVGTGSIAKAGVVAWVLAVLVQLLTGSMHSNRVVLDLNYTFADSLNTQLFITEKFELEKESSAMELNFRSPVENSWLELNATLVNVVDGSEYSAEEGVEFYSGYEGGSYWTEGSREGTIHFKKIPAGTYILQLTAARDSNGYSRTSNFSAKLFYDPVTYRNMWIVIILLLIGPLVMGIMRYYSETSRWGNSAFANS</sequence>
<protein>
    <recommendedName>
        <fullName evidence="2">DUF4178 domain-containing protein</fullName>
    </recommendedName>
</protein>
<reference evidence="4" key="1">
    <citation type="submission" date="2016-10" db="EMBL/GenBank/DDBJ databases">
        <authorList>
            <person name="Varghese N."/>
            <person name="Submissions S."/>
        </authorList>
    </citation>
    <scope>NUCLEOTIDE SEQUENCE [LARGE SCALE GENOMIC DNA]</scope>
    <source>
        <strain evidence="4">DSM 25329</strain>
    </source>
</reference>
<dbReference type="STRING" id="659014.SAMN04487996_11716"/>